<dbReference type="Pfam" id="PF12900">
    <property type="entry name" value="Pyridox_ox_2"/>
    <property type="match status" value="1"/>
</dbReference>
<dbReference type="SUPFAM" id="SSF50475">
    <property type="entry name" value="FMN-binding split barrel"/>
    <property type="match status" value="1"/>
</dbReference>
<dbReference type="InterPro" id="IPR012349">
    <property type="entry name" value="Split_barrel_FMN-bd"/>
</dbReference>
<dbReference type="InterPro" id="IPR024747">
    <property type="entry name" value="Pyridox_Oxase-rel"/>
</dbReference>
<reference evidence="1 2" key="1">
    <citation type="submission" date="2019-04" db="EMBL/GenBank/DDBJ databases">
        <authorList>
            <person name="Jiang L."/>
        </authorList>
    </citation>
    <scope>NUCLEOTIDE SEQUENCE [LARGE SCALE GENOMIC DNA]</scope>
    <source>
        <strain evidence="1 2">YIM 131853</strain>
    </source>
</reference>
<proteinExistence type="predicted"/>
<dbReference type="PANTHER" id="PTHR34071:SF2">
    <property type="entry name" value="FLAVIN-NUCLEOTIDE-BINDING PROTEIN"/>
    <property type="match status" value="1"/>
</dbReference>
<accession>A0A4S4FU99</accession>
<evidence type="ECO:0000313" key="2">
    <source>
        <dbReference type="Proteomes" id="UP000309133"/>
    </source>
</evidence>
<keyword evidence="2" id="KW-1185">Reference proteome</keyword>
<protein>
    <submittedName>
        <fullName evidence="1">Pyridoxamine 5'-phosphate oxidase family protein</fullName>
    </submittedName>
</protein>
<organism evidence="1 2">
    <name type="scientific">Naasia lichenicola</name>
    <dbReference type="NCBI Taxonomy" id="2565933"/>
    <lineage>
        <taxon>Bacteria</taxon>
        <taxon>Bacillati</taxon>
        <taxon>Actinomycetota</taxon>
        <taxon>Actinomycetes</taxon>
        <taxon>Micrococcales</taxon>
        <taxon>Microbacteriaceae</taxon>
        <taxon>Naasia</taxon>
    </lineage>
</organism>
<dbReference type="Proteomes" id="UP000309133">
    <property type="component" value="Unassembled WGS sequence"/>
</dbReference>
<sequence>MPEMMSTDRALLDALLDDTVLAHIGFISDAHPVVIPTGICRIGDRVLAHGSTGSRWMRLLATGIPVSVSIATVDGIVVARSAFESSLHYRSAVLFGSFSPVEGDGKLAALDAFTERLLPGRTREVRPSSKKELVATSMLALTIDSWSLRISDGWPEDPEHDLASDAWAGVVPIERHAAHAKAAPDLRQGIAVPPSVERLATEPPRL</sequence>
<dbReference type="EMBL" id="SSSM01000001">
    <property type="protein sequence ID" value="THG33572.1"/>
    <property type="molecule type" value="Genomic_DNA"/>
</dbReference>
<gene>
    <name evidence="1" type="ORF">E6C64_00940</name>
</gene>
<dbReference type="Gene3D" id="2.30.110.10">
    <property type="entry name" value="Electron Transport, Fmn-binding Protein, Chain A"/>
    <property type="match status" value="1"/>
</dbReference>
<dbReference type="PANTHER" id="PTHR34071">
    <property type="entry name" value="5-NITROIMIDAZOLE ANTIBIOTICS RESISTANCE PROTEIN, NIMA-FAMILY-RELATED PROTEIN-RELATED"/>
    <property type="match status" value="1"/>
</dbReference>
<evidence type="ECO:0000313" key="1">
    <source>
        <dbReference type="EMBL" id="THG33572.1"/>
    </source>
</evidence>
<name>A0A4S4FU99_9MICO</name>
<comment type="caution">
    <text evidence="1">The sequence shown here is derived from an EMBL/GenBank/DDBJ whole genome shotgun (WGS) entry which is preliminary data.</text>
</comment>
<dbReference type="OrthoDB" id="116031at2"/>
<dbReference type="AlphaFoldDB" id="A0A4S4FU99"/>